<evidence type="ECO:0000313" key="1">
    <source>
        <dbReference type="EMBL" id="MBW85651.1"/>
    </source>
</evidence>
<protein>
    <submittedName>
        <fullName evidence="1">Uncharacterized protein</fullName>
    </submittedName>
</protein>
<name>A0A2P2IWQ2_RHIMU</name>
<dbReference type="AlphaFoldDB" id="A0A2P2IWQ2"/>
<organism evidence="1">
    <name type="scientific">Rhizophora mucronata</name>
    <name type="common">Asiatic mangrove</name>
    <dbReference type="NCBI Taxonomy" id="61149"/>
    <lineage>
        <taxon>Eukaryota</taxon>
        <taxon>Viridiplantae</taxon>
        <taxon>Streptophyta</taxon>
        <taxon>Embryophyta</taxon>
        <taxon>Tracheophyta</taxon>
        <taxon>Spermatophyta</taxon>
        <taxon>Magnoliopsida</taxon>
        <taxon>eudicotyledons</taxon>
        <taxon>Gunneridae</taxon>
        <taxon>Pentapetalae</taxon>
        <taxon>rosids</taxon>
        <taxon>fabids</taxon>
        <taxon>Malpighiales</taxon>
        <taxon>Rhizophoraceae</taxon>
        <taxon>Rhizophora</taxon>
    </lineage>
</organism>
<dbReference type="EMBL" id="GGEC01005168">
    <property type="protein sequence ID" value="MBW85651.1"/>
    <property type="molecule type" value="Transcribed_RNA"/>
</dbReference>
<sequence>MKVSQLLKNWEIYVFIVGHVPVYEVFKMCHASVCI</sequence>
<proteinExistence type="predicted"/>
<accession>A0A2P2IWQ2</accession>
<reference evidence="1" key="1">
    <citation type="submission" date="2018-02" db="EMBL/GenBank/DDBJ databases">
        <title>Rhizophora mucronata_Transcriptome.</title>
        <authorList>
            <person name="Meera S.P."/>
            <person name="Sreeshan A."/>
            <person name="Augustine A."/>
        </authorList>
    </citation>
    <scope>NUCLEOTIDE SEQUENCE</scope>
    <source>
        <tissue evidence="1">Leaf</tissue>
    </source>
</reference>